<keyword evidence="3" id="KW-0472">Membrane</keyword>
<dbReference type="GO" id="GO:0005507">
    <property type="term" value="F:copper ion binding"/>
    <property type="evidence" value="ECO:0007669"/>
    <property type="project" value="InterPro"/>
</dbReference>
<sequence>MERWLALLAALVAVIVGMLLFWLGGPTRPNMEITQRVFVVEVRDHYFDPPGLSVLPNDRVVWVLKENAQGDGHTVTAYHPSQDRPLRIPAGARPWNSGLMTQIGQSYSYVFALPGVYDYFCTLHEQQGMVGRIIVGGAANPSPTEQGLPAAAQSSIPTIEELSGVVGEVFNAIALLQGIEYLAGQSQTALALRQLRDFQGVFAQSAVAAALAKQGVREQFESRLSVLEALLSRGAPRAALEQAVAHAKALLDALTKL</sequence>
<dbReference type="SUPFAM" id="SSF49503">
    <property type="entry name" value="Cupredoxins"/>
    <property type="match status" value="1"/>
</dbReference>
<feature type="domain" description="Blue (type 1) copper" evidence="4">
    <location>
        <begin position="46"/>
        <end position="135"/>
    </location>
</feature>
<dbReference type="GO" id="GO:0009055">
    <property type="term" value="F:electron transfer activity"/>
    <property type="evidence" value="ECO:0007669"/>
    <property type="project" value="InterPro"/>
</dbReference>
<organism evidence="5">
    <name type="scientific">uncultured Acetothermia bacterium</name>
    <dbReference type="NCBI Taxonomy" id="236499"/>
    <lineage>
        <taxon>Bacteria</taxon>
        <taxon>Candidatus Bipolaricaulota</taxon>
        <taxon>environmental samples</taxon>
    </lineage>
</organism>
<name>H5SFA1_9BACT</name>
<evidence type="ECO:0000256" key="3">
    <source>
        <dbReference type="SAM" id="Phobius"/>
    </source>
</evidence>
<evidence type="ECO:0000256" key="1">
    <source>
        <dbReference type="ARBA" id="ARBA00022723"/>
    </source>
</evidence>
<keyword evidence="3" id="KW-0812">Transmembrane</keyword>
<dbReference type="AlphaFoldDB" id="H5SFA1"/>
<reference evidence="5" key="2">
    <citation type="journal article" date="2012" name="PLoS ONE">
        <title>A Deeply Branching Thermophilic Bacterium with an Ancient Acetyl-CoA Pathway Dominates a Subsurface Ecosystem.</title>
        <authorList>
            <person name="Takami H."/>
            <person name="Noguchi H."/>
            <person name="Takaki Y."/>
            <person name="Uchiyama I."/>
            <person name="Toyoda A."/>
            <person name="Nishi S."/>
            <person name="Chee G.-J."/>
            <person name="Arai W."/>
            <person name="Nunoura T."/>
            <person name="Itoh T."/>
            <person name="Hattori M."/>
            <person name="Takai K."/>
        </authorList>
    </citation>
    <scope>NUCLEOTIDE SEQUENCE</scope>
</reference>
<dbReference type="Gene3D" id="2.60.40.420">
    <property type="entry name" value="Cupredoxins - blue copper proteins"/>
    <property type="match status" value="1"/>
</dbReference>
<evidence type="ECO:0000256" key="2">
    <source>
        <dbReference type="ARBA" id="ARBA00023008"/>
    </source>
</evidence>
<reference evidence="5" key="1">
    <citation type="journal article" date="2005" name="Environ. Microbiol.">
        <title>Genetic and functional properties of uncultivated thermophilic crenarchaeotes from a subsurface gold mine as revealed by analysis of genome fragments.</title>
        <authorList>
            <person name="Nunoura T."/>
            <person name="Hirayama H."/>
            <person name="Takami H."/>
            <person name="Oida H."/>
            <person name="Nishi S."/>
            <person name="Shimamura S."/>
            <person name="Suzuki Y."/>
            <person name="Inagaki F."/>
            <person name="Takai K."/>
            <person name="Nealson K.H."/>
            <person name="Horikoshi K."/>
        </authorList>
    </citation>
    <scope>NUCLEOTIDE SEQUENCE</scope>
</reference>
<dbReference type="InterPro" id="IPR052721">
    <property type="entry name" value="ET_Amicyanin"/>
</dbReference>
<evidence type="ECO:0000313" key="5">
    <source>
        <dbReference type="EMBL" id="BAL54837.1"/>
    </source>
</evidence>
<dbReference type="Pfam" id="PF00127">
    <property type="entry name" value="Copper-bind"/>
    <property type="match status" value="1"/>
</dbReference>
<dbReference type="PANTHER" id="PTHR36507">
    <property type="entry name" value="BLL1555 PROTEIN"/>
    <property type="match status" value="1"/>
</dbReference>
<protein>
    <submittedName>
        <fullName evidence="5">Blue (Type1) copper domain-containing protein</fullName>
    </submittedName>
</protein>
<keyword evidence="3" id="KW-1133">Transmembrane helix</keyword>
<proteinExistence type="predicted"/>
<dbReference type="EMBL" id="AP011701">
    <property type="protein sequence ID" value="BAL54837.1"/>
    <property type="molecule type" value="Genomic_DNA"/>
</dbReference>
<dbReference type="InterPro" id="IPR000923">
    <property type="entry name" value="BlueCu_1"/>
</dbReference>
<feature type="transmembrane region" description="Helical" evidence="3">
    <location>
        <begin position="6"/>
        <end position="25"/>
    </location>
</feature>
<dbReference type="InterPro" id="IPR008972">
    <property type="entry name" value="Cupredoxin"/>
</dbReference>
<evidence type="ECO:0000259" key="4">
    <source>
        <dbReference type="Pfam" id="PF00127"/>
    </source>
</evidence>
<accession>H5SFA1</accession>
<keyword evidence="1" id="KW-0479">Metal-binding</keyword>
<dbReference type="PANTHER" id="PTHR36507:SF1">
    <property type="entry name" value="BLL1555 PROTEIN"/>
    <property type="match status" value="1"/>
</dbReference>
<keyword evidence="2" id="KW-0186">Copper</keyword>
<gene>
    <name evidence="5" type="ORF">HGMM_F21A08C20</name>
</gene>